<evidence type="ECO:0000259" key="1">
    <source>
        <dbReference type="Pfam" id="PF16561"/>
    </source>
</evidence>
<gene>
    <name evidence="2" type="ORF">OEZ85_008442</name>
</gene>
<dbReference type="InterPro" id="IPR014756">
    <property type="entry name" value="Ig_E-set"/>
</dbReference>
<evidence type="ECO:0000313" key="2">
    <source>
        <dbReference type="EMBL" id="WIA09028.1"/>
    </source>
</evidence>
<dbReference type="InterPro" id="IPR032640">
    <property type="entry name" value="AMPK1_CBM"/>
</dbReference>
<feature type="domain" description="AMP-activated protein kinase glycogen-binding" evidence="1">
    <location>
        <begin position="245"/>
        <end position="328"/>
    </location>
</feature>
<dbReference type="PANTHER" id="PTHR47342:SF1">
    <property type="entry name" value="PROTEIN PTST, CHLOROPLASTIC"/>
    <property type="match status" value="1"/>
</dbReference>
<keyword evidence="3" id="KW-1185">Reference proteome</keyword>
<protein>
    <recommendedName>
        <fullName evidence="1">AMP-activated protein kinase glycogen-binding domain-containing protein</fullName>
    </recommendedName>
</protein>
<dbReference type="Proteomes" id="UP001244341">
    <property type="component" value="Chromosome 1b"/>
</dbReference>
<sequence length="329" mass="35732">MQLNGVPGVRSASKRCSISGSTASVAPIRTCWAPASRQCVCRVFAPEAPSSSPQQSALSSFDQDTSGFPNARQMYIQESQPSSSGLPLPSTNNLAGLSASEKLQALQQVQAVSRQAIAAANTPSSPYYANAPKTIDVRMYDQLVVAHNKLSKKLGAANAHAQLLEDQLMSVNEDLMAAYELLKQIAMEFGTTSRLAQSTAAAVQFGVDPQDALDKISKLQERLSTLEQAVLEQRQEFGQRVVRQVPVEWIGVASEVKVMGDFDDWTRGHELSAEDVTSDSVYSRFEGTLMLRPGSYRVKFLVDGEWRLAADWPTEDDGRGNTVCVLTVA</sequence>
<organism evidence="2 3">
    <name type="scientific">Tetradesmus obliquus</name>
    <name type="common">Green alga</name>
    <name type="synonym">Acutodesmus obliquus</name>
    <dbReference type="NCBI Taxonomy" id="3088"/>
    <lineage>
        <taxon>Eukaryota</taxon>
        <taxon>Viridiplantae</taxon>
        <taxon>Chlorophyta</taxon>
        <taxon>core chlorophytes</taxon>
        <taxon>Chlorophyceae</taxon>
        <taxon>CS clade</taxon>
        <taxon>Sphaeropleales</taxon>
        <taxon>Scenedesmaceae</taxon>
        <taxon>Tetradesmus</taxon>
    </lineage>
</organism>
<dbReference type="CDD" id="cd02859">
    <property type="entry name" value="E_set_AMPKbeta_like_N"/>
    <property type="match status" value="1"/>
</dbReference>
<name>A0ABY8TIV4_TETOB</name>
<dbReference type="InterPro" id="IPR013783">
    <property type="entry name" value="Ig-like_fold"/>
</dbReference>
<dbReference type="SUPFAM" id="SSF81296">
    <property type="entry name" value="E set domains"/>
    <property type="match status" value="1"/>
</dbReference>
<dbReference type="Gene3D" id="2.60.40.10">
    <property type="entry name" value="Immunoglobulins"/>
    <property type="match status" value="1"/>
</dbReference>
<proteinExistence type="predicted"/>
<evidence type="ECO:0000313" key="3">
    <source>
        <dbReference type="Proteomes" id="UP001244341"/>
    </source>
</evidence>
<accession>A0ABY8TIV4</accession>
<dbReference type="Pfam" id="PF16561">
    <property type="entry name" value="AMPK1_CBM"/>
    <property type="match status" value="1"/>
</dbReference>
<dbReference type="PANTHER" id="PTHR47342">
    <property type="entry name" value="PROTEIN PTST, CHLOROPLASTIC"/>
    <property type="match status" value="1"/>
</dbReference>
<reference evidence="2 3" key="1">
    <citation type="submission" date="2023-05" db="EMBL/GenBank/DDBJ databases">
        <title>A 100% complete, gapless, phased diploid assembly of the Scenedesmus obliquus UTEX 3031 genome.</title>
        <authorList>
            <person name="Biondi T.C."/>
            <person name="Hanschen E.R."/>
            <person name="Kwon T."/>
            <person name="Eng W."/>
            <person name="Kruse C.P.S."/>
            <person name="Koehler S.I."/>
            <person name="Kunde Y."/>
            <person name="Gleasner C.D."/>
            <person name="You Mak K.T."/>
            <person name="Polle J."/>
            <person name="Hovde B.T."/>
            <person name="Starkenburg S.R."/>
        </authorList>
    </citation>
    <scope>NUCLEOTIDE SEQUENCE [LARGE SCALE GENOMIC DNA]</scope>
    <source>
        <strain evidence="2 3">DOE0152z</strain>
    </source>
</reference>
<dbReference type="EMBL" id="CP126208">
    <property type="protein sequence ID" value="WIA09028.1"/>
    <property type="molecule type" value="Genomic_DNA"/>
</dbReference>